<evidence type="ECO:0000313" key="2">
    <source>
        <dbReference type="Proteomes" id="UP000250321"/>
    </source>
</evidence>
<evidence type="ECO:0000313" key="1">
    <source>
        <dbReference type="EMBL" id="PQQ08746.1"/>
    </source>
</evidence>
<dbReference type="Proteomes" id="UP000250321">
    <property type="component" value="Unassembled WGS sequence"/>
</dbReference>
<protein>
    <submittedName>
        <fullName evidence="1">Uncharacterized protein</fullName>
    </submittedName>
</protein>
<keyword evidence="2" id="KW-1185">Reference proteome</keyword>
<name>A0A315A3M7_PRUYE</name>
<dbReference type="EMBL" id="PJQY01000669">
    <property type="protein sequence ID" value="PQQ08746.1"/>
    <property type="molecule type" value="Genomic_DNA"/>
</dbReference>
<comment type="caution">
    <text evidence="1">The sequence shown here is derived from an EMBL/GenBank/DDBJ whole genome shotgun (WGS) entry which is preliminary data.</text>
</comment>
<organism evidence="1 2">
    <name type="scientific">Prunus yedoensis var. nudiflora</name>
    <dbReference type="NCBI Taxonomy" id="2094558"/>
    <lineage>
        <taxon>Eukaryota</taxon>
        <taxon>Viridiplantae</taxon>
        <taxon>Streptophyta</taxon>
        <taxon>Embryophyta</taxon>
        <taxon>Tracheophyta</taxon>
        <taxon>Spermatophyta</taxon>
        <taxon>Magnoliopsida</taxon>
        <taxon>eudicotyledons</taxon>
        <taxon>Gunneridae</taxon>
        <taxon>Pentapetalae</taxon>
        <taxon>rosids</taxon>
        <taxon>fabids</taxon>
        <taxon>Rosales</taxon>
        <taxon>Rosaceae</taxon>
        <taxon>Amygdaloideae</taxon>
        <taxon>Amygdaleae</taxon>
        <taxon>Prunus</taxon>
    </lineage>
</organism>
<gene>
    <name evidence="1" type="ORF">Pyn_11324</name>
</gene>
<accession>A0A315A3M7</accession>
<dbReference type="AlphaFoldDB" id="A0A315A3M7"/>
<reference evidence="1 2" key="1">
    <citation type="submission" date="2018-02" db="EMBL/GenBank/DDBJ databases">
        <title>Draft genome of wild Prunus yedoensis var. nudiflora.</title>
        <authorList>
            <person name="Baek S."/>
            <person name="Kim J.-H."/>
            <person name="Choi K."/>
            <person name="Kim G.-B."/>
            <person name="Cho A."/>
            <person name="Jang H."/>
            <person name="Shin C.-H."/>
            <person name="Yu H.-J."/>
            <person name="Mun J.-H."/>
        </authorList>
    </citation>
    <scope>NUCLEOTIDE SEQUENCE [LARGE SCALE GENOMIC DNA]</scope>
    <source>
        <strain evidence="2">cv. Jeju island</strain>
        <tissue evidence="1">Leaf</tissue>
    </source>
</reference>
<sequence length="77" mass="8584">MAGLSHRLTSTDTKKLSYNLVKQIQLIPYIIPFSRPKLLQLVLQDIFAAGSETSSTAVDWAMAEMIKKSKSNERGTD</sequence>
<dbReference type="OrthoDB" id="2789670at2759"/>
<proteinExistence type="predicted"/>